<name>A0A7H0F0E3_9CYAN</name>
<reference evidence="1 2" key="1">
    <citation type="submission" date="2020-08" db="EMBL/GenBank/DDBJ databases">
        <title>Complete genome sequence of Raphidiopsis curvispora isolated from drinking water reservoir in South Korea.</title>
        <authorList>
            <person name="Jeong J."/>
        </authorList>
    </citation>
    <scope>NUCLEOTIDE SEQUENCE [LARGE SCALE GENOMIC DNA]</scope>
    <source>
        <strain evidence="1 2">GIHE-G1</strain>
    </source>
</reference>
<dbReference type="EMBL" id="CP060822">
    <property type="protein sequence ID" value="QNP29509.1"/>
    <property type="molecule type" value="Genomic_DNA"/>
</dbReference>
<dbReference type="GO" id="GO:0004190">
    <property type="term" value="F:aspartic-type endopeptidase activity"/>
    <property type="evidence" value="ECO:0007669"/>
    <property type="project" value="InterPro"/>
</dbReference>
<sequence length="213" mass="25118">MNETYNSAKEWRRANYRKLKQYRGEWIIYTKDGIVAHHQDYRIMTQQVDLQKLKPFEYITERIYENEFVEPVKFLPVRFRTVKKHDWQPKYEVCLTFQNSKVLEMLVDSGSDISLITFYLGTDLGYILSQGEVLSHGEGVGGSVQYVLRQVEMQIDDYNFSAPLAWLQNKDCQEVLLGREVVFDLFDIEFKQAEEKIVFKYRGDAENFLPGSP</sequence>
<evidence type="ECO:0000313" key="2">
    <source>
        <dbReference type="Proteomes" id="UP000516013"/>
    </source>
</evidence>
<dbReference type="InterPro" id="IPR021109">
    <property type="entry name" value="Peptidase_aspartic_dom_sf"/>
</dbReference>
<evidence type="ECO:0000313" key="1">
    <source>
        <dbReference type="EMBL" id="QNP29509.1"/>
    </source>
</evidence>
<dbReference type="RefSeq" id="WP_187706105.1">
    <property type="nucleotide sequence ID" value="NZ_CP060822.1"/>
</dbReference>
<dbReference type="Gene3D" id="2.40.70.10">
    <property type="entry name" value="Acid Proteases"/>
    <property type="match status" value="1"/>
</dbReference>
<organism evidence="1 2">
    <name type="scientific">Cylindrospermopsis curvispora GIHE-G1</name>
    <dbReference type="NCBI Taxonomy" id="2666332"/>
    <lineage>
        <taxon>Bacteria</taxon>
        <taxon>Bacillati</taxon>
        <taxon>Cyanobacteriota</taxon>
        <taxon>Cyanophyceae</taxon>
        <taxon>Nostocales</taxon>
        <taxon>Aphanizomenonaceae</taxon>
        <taxon>Cylindrospermopsis</taxon>
    </lineage>
</organism>
<accession>A0A7H0F0E3</accession>
<gene>
    <name evidence="1" type="ORF">IAR63_17125</name>
</gene>
<protein>
    <recommendedName>
        <fullName evidence="3">Peptidase A2 domain-containing protein</fullName>
    </recommendedName>
</protein>
<dbReference type="GO" id="GO:0006508">
    <property type="term" value="P:proteolysis"/>
    <property type="evidence" value="ECO:0007669"/>
    <property type="project" value="InterPro"/>
</dbReference>
<dbReference type="SUPFAM" id="SSF50630">
    <property type="entry name" value="Acid proteases"/>
    <property type="match status" value="1"/>
</dbReference>
<keyword evidence="2" id="KW-1185">Reference proteome</keyword>
<proteinExistence type="predicted"/>
<dbReference type="PROSITE" id="PS00141">
    <property type="entry name" value="ASP_PROTEASE"/>
    <property type="match status" value="1"/>
</dbReference>
<dbReference type="AlphaFoldDB" id="A0A7H0F0E3"/>
<evidence type="ECO:0008006" key="3">
    <source>
        <dbReference type="Google" id="ProtNLM"/>
    </source>
</evidence>
<dbReference type="InterPro" id="IPR001969">
    <property type="entry name" value="Aspartic_peptidase_AS"/>
</dbReference>
<dbReference type="Proteomes" id="UP000516013">
    <property type="component" value="Chromosome"/>
</dbReference>
<dbReference type="KEGG" id="ccur:IAR63_17125"/>